<dbReference type="InterPro" id="IPR002938">
    <property type="entry name" value="FAD-bd"/>
</dbReference>
<keyword evidence="3" id="KW-0274">FAD</keyword>
<dbReference type="GO" id="GO:0016709">
    <property type="term" value="F:oxidoreductase activity, acting on paired donors, with incorporation or reduction of molecular oxygen, NAD(P)H as one donor, and incorporation of one atom of oxygen"/>
    <property type="evidence" value="ECO:0007669"/>
    <property type="project" value="UniProtKB-ARBA"/>
</dbReference>
<evidence type="ECO:0000259" key="5">
    <source>
        <dbReference type="Pfam" id="PF01494"/>
    </source>
</evidence>
<dbReference type="Gene3D" id="3.30.9.10">
    <property type="entry name" value="D-Amino Acid Oxidase, subunit A, domain 2"/>
    <property type="match status" value="1"/>
</dbReference>
<dbReference type="STRING" id="314271.RB2654_18056"/>
<dbReference type="Gene3D" id="3.40.30.120">
    <property type="match status" value="1"/>
</dbReference>
<evidence type="ECO:0000256" key="3">
    <source>
        <dbReference type="ARBA" id="ARBA00022827"/>
    </source>
</evidence>
<dbReference type="Gene3D" id="3.50.50.60">
    <property type="entry name" value="FAD/NAD(P)-binding domain"/>
    <property type="match status" value="1"/>
</dbReference>
<dbReference type="InterPro" id="IPR036188">
    <property type="entry name" value="FAD/NAD-bd_sf"/>
</dbReference>
<dbReference type="AlphaFoldDB" id="A3VL80"/>
<dbReference type="OrthoDB" id="9791689at2"/>
<protein>
    <recommendedName>
        <fullName evidence="5">FAD-binding domain-containing protein</fullName>
    </recommendedName>
</protein>
<evidence type="ECO:0000313" key="7">
    <source>
        <dbReference type="Proteomes" id="UP000002931"/>
    </source>
</evidence>
<feature type="region of interest" description="Disordered" evidence="4">
    <location>
        <begin position="97"/>
        <end position="118"/>
    </location>
</feature>
<keyword evidence="7" id="KW-1185">Reference proteome</keyword>
<organism evidence="6 7">
    <name type="scientific">Maritimibacter alkaliphilus HTCC2654</name>
    <dbReference type="NCBI Taxonomy" id="314271"/>
    <lineage>
        <taxon>Bacteria</taxon>
        <taxon>Pseudomonadati</taxon>
        <taxon>Pseudomonadota</taxon>
        <taxon>Alphaproteobacteria</taxon>
        <taxon>Rhodobacterales</taxon>
        <taxon>Roseobacteraceae</taxon>
        <taxon>Maritimibacter</taxon>
    </lineage>
</organism>
<comment type="caution">
    <text evidence="6">The sequence shown here is derived from an EMBL/GenBank/DDBJ whole genome shotgun (WGS) entry which is preliminary data.</text>
</comment>
<feature type="domain" description="FAD-binding" evidence="5">
    <location>
        <begin position="6"/>
        <end position="364"/>
    </location>
</feature>
<evidence type="ECO:0000256" key="2">
    <source>
        <dbReference type="ARBA" id="ARBA00022630"/>
    </source>
</evidence>
<dbReference type="PANTHER" id="PTHR43004">
    <property type="entry name" value="TRK SYSTEM POTASSIUM UPTAKE PROTEIN"/>
    <property type="match status" value="1"/>
</dbReference>
<dbReference type="HOGENOM" id="CLU_009665_14_2_5"/>
<dbReference type="NCBIfam" id="NF004780">
    <property type="entry name" value="PRK06126.1"/>
    <property type="match status" value="1"/>
</dbReference>
<comment type="cofactor">
    <cofactor evidence="1">
        <name>FAD</name>
        <dbReference type="ChEBI" id="CHEBI:57692"/>
    </cofactor>
</comment>
<dbReference type="Pfam" id="PF01494">
    <property type="entry name" value="FAD_binding_3"/>
    <property type="match status" value="1"/>
</dbReference>
<evidence type="ECO:0000256" key="4">
    <source>
        <dbReference type="SAM" id="MobiDB-lite"/>
    </source>
</evidence>
<dbReference type="eggNOG" id="COG0654">
    <property type="taxonomic scope" value="Bacteria"/>
</dbReference>
<proteinExistence type="predicted"/>
<dbReference type="InterPro" id="IPR050641">
    <property type="entry name" value="RIFMO-like"/>
</dbReference>
<dbReference type="PANTHER" id="PTHR43004:SF19">
    <property type="entry name" value="BINDING MONOOXYGENASE, PUTATIVE (JCVI)-RELATED"/>
    <property type="match status" value="1"/>
</dbReference>
<sequence length="549" mass="59644">MTDLSADVVIVGAGPVGLTLAMELDRHGVSTLIVEKRRAGEPPSVKCNHVSARSMEIFRGLGIADDIRATGLPDDYPHSVSYRTTLTGREIACVPIPSRAGRERGDPGPDTDWPTPEPPHRINQIYLEPVLFEAALARSGITVLNEAEVTDFTQSAGGVRVEIRGAGGEALSAQGRYLVGCDGGRSMVRGAIGAKLRGDAVVQRVQSTYIRAPGLIDLMEVPPTWGMFAFNPVRTGVVYSIDGRETWLVHNYLRDDEADFDSIDRDWAIRQILGVDDDFEFDMLAREDWFGRRLVSDKLREGNVFICGDAAHLWVPYAGYGMNAGIADAHNLAMHMGGVFAGWADPRSLDAHEAERLPITEQVSYFAMNHAHEMARKRKAVPPEIDDDTPEGAAARETAGRALYDLNVQQYCCAGLNFGYYYDASPLIAKDGTPPPYTMGSFTASTVPGARLPNVQVEAERWLYDVQGDRFALVRTDTSVDVDALLDAARAAGLPITLIDLPDAPAPYAEALVLARPDNHIAWRGNALPPDPEALVALLRGARMAEVAA</sequence>
<reference evidence="6 7" key="1">
    <citation type="journal article" date="2010" name="J. Bacteriol.">
        <title>Genome sequences of Pelagibaca bermudensis HTCC2601T and Maritimibacter alkaliphilus HTCC2654T, the type strains of two marine Roseobacter genera.</title>
        <authorList>
            <person name="Thrash J.C."/>
            <person name="Cho J.C."/>
            <person name="Ferriera S."/>
            <person name="Johnson J."/>
            <person name="Vergin K.L."/>
            <person name="Giovannoni S.J."/>
        </authorList>
    </citation>
    <scope>NUCLEOTIDE SEQUENCE [LARGE SCALE GENOMIC DNA]</scope>
    <source>
        <strain evidence="6 7">HTCC2654</strain>
    </source>
</reference>
<keyword evidence="2" id="KW-0285">Flavoprotein</keyword>
<dbReference type="RefSeq" id="WP_008334173.1">
    <property type="nucleotide sequence ID" value="NZ_CH902578.1"/>
</dbReference>
<dbReference type="Proteomes" id="UP000002931">
    <property type="component" value="Unassembled WGS sequence"/>
</dbReference>
<evidence type="ECO:0000256" key="1">
    <source>
        <dbReference type="ARBA" id="ARBA00001974"/>
    </source>
</evidence>
<gene>
    <name evidence="6" type="ORF">RB2654_18056</name>
</gene>
<dbReference type="PRINTS" id="PR00420">
    <property type="entry name" value="RNGMNOXGNASE"/>
</dbReference>
<accession>A3VL80</accession>
<dbReference type="SUPFAM" id="SSF51905">
    <property type="entry name" value="FAD/NAD(P)-binding domain"/>
    <property type="match status" value="1"/>
</dbReference>
<dbReference type="GO" id="GO:0071949">
    <property type="term" value="F:FAD binding"/>
    <property type="evidence" value="ECO:0007669"/>
    <property type="project" value="InterPro"/>
</dbReference>
<evidence type="ECO:0000313" key="6">
    <source>
        <dbReference type="EMBL" id="EAQ10999.1"/>
    </source>
</evidence>
<dbReference type="EMBL" id="AAMT01000021">
    <property type="protein sequence ID" value="EAQ10999.1"/>
    <property type="molecule type" value="Genomic_DNA"/>
</dbReference>
<name>A3VL80_9RHOB</name>